<comment type="caution">
    <text evidence="2">The sequence shown here is derived from an EMBL/GenBank/DDBJ whole genome shotgun (WGS) entry which is preliminary data.</text>
</comment>
<dbReference type="InterPro" id="IPR037401">
    <property type="entry name" value="SnoaL-like"/>
</dbReference>
<dbReference type="Pfam" id="PF12680">
    <property type="entry name" value="SnoaL_2"/>
    <property type="match status" value="1"/>
</dbReference>
<dbReference type="GeneID" id="58227886"/>
<dbReference type="AlphaFoldDB" id="A0A0F4Q0I3"/>
<dbReference type="RefSeq" id="WP_045978104.1">
    <property type="nucleotide sequence ID" value="NZ_CP023396.1"/>
</dbReference>
<dbReference type="Gene3D" id="3.10.450.50">
    <property type="match status" value="1"/>
</dbReference>
<dbReference type="SUPFAM" id="SSF54427">
    <property type="entry name" value="NTF2-like"/>
    <property type="match status" value="1"/>
</dbReference>
<sequence length="129" mass="14834">MTKTELSAKLATGWIEAWIRMDIEWLRDHLTPDFVHTSPFGRLAGREHYIETVEPMARKSVQRLKIEEVVATNDQAAIWFENLTPQGAIPSCDWVRVEDGKIKEIQSFYDSMKVRQVLSPNEQSNLCGT</sequence>
<name>A0A0F4Q0I3_9GAMM</name>
<feature type="domain" description="SnoaL-like" evidence="1">
    <location>
        <begin position="12"/>
        <end position="104"/>
    </location>
</feature>
<reference evidence="2 3" key="1">
    <citation type="journal article" date="2015" name="BMC Genomics">
        <title>Genome mining reveals unlocked bioactive potential of marine Gram-negative bacteria.</title>
        <authorList>
            <person name="Machado H."/>
            <person name="Sonnenschein E.C."/>
            <person name="Melchiorsen J."/>
            <person name="Gram L."/>
        </authorList>
    </citation>
    <scope>NUCLEOTIDE SEQUENCE [LARGE SCALE GENOMIC DNA]</scope>
    <source>
        <strain evidence="2 3">S3137</strain>
    </source>
</reference>
<evidence type="ECO:0000259" key="1">
    <source>
        <dbReference type="Pfam" id="PF12680"/>
    </source>
</evidence>
<accession>A0A0F4Q0I3</accession>
<keyword evidence="3" id="KW-1185">Reference proteome</keyword>
<dbReference type="OrthoDB" id="13610at2"/>
<dbReference type="PATRIC" id="fig|151081.8.peg.76"/>
<evidence type="ECO:0000313" key="3">
    <source>
        <dbReference type="Proteomes" id="UP000033664"/>
    </source>
</evidence>
<gene>
    <name evidence="2" type="ORF">TW72_05205</name>
</gene>
<proteinExistence type="predicted"/>
<dbReference type="Proteomes" id="UP000033664">
    <property type="component" value="Unassembled WGS sequence"/>
</dbReference>
<organism evidence="2 3">
    <name type="scientific">Pseudoalteromonas ruthenica</name>
    <dbReference type="NCBI Taxonomy" id="151081"/>
    <lineage>
        <taxon>Bacteria</taxon>
        <taxon>Pseudomonadati</taxon>
        <taxon>Pseudomonadota</taxon>
        <taxon>Gammaproteobacteria</taxon>
        <taxon>Alteromonadales</taxon>
        <taxon>Pseudoalteromonadaceae</taxon>
        <taxon>Pseudoalteromonas</taxon>
    </lineage>
</organism>
<evidence type="ECO:0000313" key="2">
    <source>
        <dbReference type="EMBL" id="KJZ01231.1"/>
    </source>
</evidence>
<dbReference type="InterPro" id="IPR032710">
    <property type="entry name" value="NTF2-like_dom_sf"/>
</dbReference>
<protein>
    <recommendedName>
        <fullName evidence="1">SnoaL-like domain-containing protein</fullName>
    </recommendedName>
</protein>
<dbReference type="EMBL" id="JXXZ01000004">
    <property type="protein sequence ID" value="KJZ01231.1"/>
    <property type="molecule type" value="Genomic_DNA"/>
</dbReference>